<comment type="caution">
    <text evidence="2">The sequence shown here is derived from an EMBL/GenBank/DDBJ whole genome shotgun (WGS) entry which is preliminary data.</text>
</comment>
<evidence type="ECO:0000256" key="1">
    <source>
        <dbReference type="SAM" id="Phobius"/>
    </source>
</evidence>
<name>A0ABX1PQY2_9RHOO</name>
<reference evidence="2" key="1">
    <citation type="submission" date="2019-12" db="EMBL/GenBank/DDBJ databases">
        <title>Comparative genomics gives insights into the taxonomy of the Azoarcus-Aromatoleum group and reveals separate origins of nif in the plant-associated Azoarcus and non-plant-associated Aromatoleum sub-groups.</title>
        <authorList>
            <person name="Lafos M."/>
            <person name="Maluk M."/>
            <person name="Batista M."/>
            <person name="Junghare M."/>
            <person name="Carmona M."/>
            <person name="Faoro H."/>
            <person name="Cruz L.M."/>
            <person name="Battistoni F."/>
            <person name="De Souza E."/>
            <person name="Pedrosa F."/>
            <person name="Chen W.-M."/>
            <person name="Poole P.S."/>
            <person name="Dixon R.A."/>
            <person name="James E.K."/>
        </authorList>
    </citation>
    <scope>NUCLEOTIDE SEQUENCE</scope>
    <source>
        <strain evidence="2">LuFRes1</strain>
    </source>
</reference>
<evidence type="ECO:0000313" key="2">
    <source>
        <dbReference type="EMBL" id="NMG25846.1"/>
    </source>
</evidence>
<dbReference type="EMBL" id="WTVG01000044">
    <property type="protein sequence ID" value="NMG25846.1"/>
    <property type="molecule type" value="Genomic_DNA"/>
</dbReference>
<dbReference type="Proteomes" id="UP000615989">
    <property type="component" value="Unassembled WGS sequence"/>
</dbReference>
<keyword evidence="1" id="KW-0472">Membrane</keyword>
<protein>
    <submittedName>
        <fullName evidence="2">Isoprenylcysteine carboxylmethyltransferase family protein</fullName>
    </submittedName>
</protein>
<organism evidence="2 3">
    <name type="scientific">Aromatoleum anaerobium</name>
    <dbReference type="NCBI Taxonomy" id="182180"/>
    <lineage>
        <taxon>Bacteria</taxon>
        <taxon>Pseudomonadati</taxon>
        <taxon>Pseudomonadota</taxon>
        <taxon>Betaproteobacteria</taxon>
        <taxon>Rhodocyclales</taxon>
        <taxon>Rhodocyclaceae</taxon>
        <taxon>Aromatoleum</taxon>
    </lineage>
</organism>
<dbReference type="InterPro" id="IPR052527">
    <property type="entry name" value="Metal_cation-efflux_comp"/>
</dbReference>
<keyword evidence="1" id="KW-0812">Transmembrane</keyword>
<dbReference type="PANTHER" id="PTHR43847">
    <property type="entry name" value="BLL3993 PROTEIN"/>
    <property type="match status" value="1"/>
</dbReference>
<dbReference type="Gene3D" id="1.20.120.1630">
    <property type="match status" value="1"/>
</dbReference>
<dbReference type="PANTHER" id="PTHR43847:SF1">
    <property type="entry name" value="BLL3993 PROTEIN"/>
    <property type="match status" value="1"/>
</dbReference>
<feature type="transmembrane region" description="Helical" evidence="1">
    <location>
        <begin position="97"/>
        <end position="116"/>
    </location>
</feature>
<evidence type="ECO:0000313" key="3">
    <source>
        <dbReference type="Proteomes" id="UP000615989"/>
    </source>
</evidence>
<keyword evidence="1" id="KW-1133">Transmembrane helix</keyword>
<gene>
    <name evidence="2" type="ORF">GO606_14175</name>
</gene>
<keyword evidence="3" id="KW-1185">Reference proteome</keyword>
<feature type="transmembrane region" description="Helical" evidence="1">
    <location>
        <begin position="43"/>
        <end position="60"/>
    </location>
</feature>
<feature type="transmembrane region" description="Helical" evidence="1">
    <location>
        <begin position="16"/>
        <end position="37"/>
    </location>
</feature>
<accession>A0ABX1PQY2</accession>
<proteinExistence type="predicted"/>
<feature type="transmembrane region" description="Helical" evidence="1">
    <location>
        <begin position="137"/>
        <end position="156"/>
    </location>
</feature>
<sequence>MARTAHILGSAQTQSLTGAALSVLWLLFAVAHLFGFAQTGKTSLLVFAIAETLVAVFFLLRTPPKTLTTKPSEWVVAVAGTFLPLLLRPTADSPVPIAEWGLMLGSALQIAGVLSLNRSLAIVPALRELKTRGMYSLVRHPIYTSYLVTFSFYLAANFSTRNLLIVTASLSLLLARVHFEERHLGQTPEYQAYRSRVRWRLIPFVF</sequence>
<dbReference type="RefSeq" id="WP_169119191.1">
    <property type="nucleotide sequence ID" value="NZ_WTVG02000037.1"/>
</dbReference>